<feature type="transmembrane region" description="Helical" evidence="9">
    <location>
        <begin position="262"/>
        <end position="285"/>
    </location>
</feature>
<dbReference type="SUPFAM" id="SSF48264">
    <property type="entry name" value="Cytochrome P450"/>
    <property type="match status" value="1"/>
</dbReference>
<comment type="cofactor">
    <cofactor evidence="1 8">
        <name>heme</name>
        <dbReference type="ChEBI" id="CHEBI:30413"/>
    </cofactor>
</comment>
<dbReference type="InterPro" id="IPR002403">
    <property type="entry name" value="Cyt_P450_E_grp-IV"/>
</dbReference>
<evidence type="ECO:0000256" key="6">
    <source>
        <dbReference type="ARBA" id="ARBA00023004"/>
    </source>
</evidence>
<dbReference type="GO" id="GO:0005506">
    <property type="term" value="F:iron ion binding"/>
    <property type="evidence" value="ECO:0007669"/>
    <property type="project" value="InterPro"/>
</dbReference>
<dbReference type="PANTHER" id="PTHR24305">
    <property type="entry name" value="CYTOCHROME P450"/>
    <property type="match status" value="1"/>
</dbReference>
<comment type="similarity">
    <text evidence="3">Belongs to the cytochrome P450 family.</text>
</comment>
<dbReference type="PANTHER" id="PTHR24305:SF187">
    <property type="entry name" value="P450, PUTATIVE (EUROFUNG)-RELATED"/>
    <property type="match status" value="1"/>
</dbReference>
<dbReference type="Gene3D" id="1.10.630.10">
    <property type="entry name" value="Cytochrome P450"/>
    <property type="match status" value="1"/>
</dbReference>
<organism evidence="10">
    <name type="scientific">Dichomitus squalens</name>
    <dbReference type="NCBI Taxonomy" id="114155"/>
    <lineage>
        <taxon>Eukaryota</taxon>
        <taxon>Fungi</taxon>
        <taxon>Dikarya</taxon>
        <taxon>Basidiomycota</taxon>
        <taxon>Agaricomycotina</taxon>
        <taxon>Agaricomycetes</taxon>
        <taxon>Polyporales</taxon>
        <taxon>Polyporaceae</taxon>
        <taxon>Dichomitus</taxon>
    </lineage>
</organism>
<evidence type="ECO:0000256" key="2">
    <source>
        <dbReference type="ARBA" id="ARBA00005179"/>
    </source>
</evidence>
<proteinExistence type="inferred from homology"/>
<comment type="pathway">
    <text evidence="2">Secondary metabolite biosynthesis.</text>
</comment>
<evidence type="ECO:0000313" key="10">
    <source>
        <dbReference type="EMBL" id="TBU25227.1"/>
    </source>
</evidence>
<dbReference type="InterPro" id="IPR001128">
    <property type="entry name" value="Cyt_P450"/>
</dbReference>
<accession>A0A4Q9MEX5</accession>
<dbReference type="InterPro" id="IPR050121">
    <property type="entry name" value="Cytochrome_P450_monoxygenase"/>
</dbReference>
<evidence type="ECO:0000256" key="5">
    <source>
        <dbReference type="ARBA" id="ARBA00023002"/>
    </source>
</evidence>
<evidence type="ECO:0000256" key="7">
    <source>
        <dbReference type="ARBA" id="ARBA00023033"/>
    </source>
</evidence>
<dbReference type="EMBL" id="ML143465">
    <property type="protein sequence ID" value="TBU25227.1"/>
    <property type="molecule type" value="Genomic_DNA"/>
</dbReference>
<dbReference type="InterPro" id="IPR036396">
    <property type="entry name" value="Cyt_P450_sf"/>
</dbReference>
<keyword evidence="4 8" id="KW-0479">Metal-binding</keyword>
<feature type="transmembrane region" description="Helical" evidence="9">
    <location>
        <begin position="63"/>
        <end position="82"/>
    </location>
</feature>
<gene>
    <name evidence="10" type="ORF">BD311DRAFT_765132</name>
</gene>
<dbReference type="PRINTS" id="PR00385">
    <property type="entry name" value="P450"/>
</dbReference>
<evidence type="ECO:0000256" key="8">
    <source>
        <dbReference type="PIRSR" id="PIRSR602403-1"/>
    </source>
</evidence>
<evidence type="ECO:0000256" key="3">
    <source>
        <dbReference type="ARBA" id="ARBA00010617"/>
    </source>
</evidence>
<feature type="transmembrane region" description="Helical" evidence="9">
    <location>
        <begin position="32"/>
        <end position="51"/>
    </location>
</feature>
<reference evidence="10" key="1">
    <citation type="submission" date="2019-01" db="EMBL/GenBank/DDBJ databases">
        <title>Draft genome sequences of three monokaryotic isolates of the white-rot basidiomycete fungus Dichomitus squalens.</title>
        <authorList>
            <consortium name="DOE Joint Genome Institute"/>
            <person name="Lopez S.C."/>
            <person name="Andreopoulos B."/>
            <person name="Pangilinan J."/>
            <person name="Lipzen A."/>
            <person name="Riley R."/>
            <person name="Ahrendt S."/>
            <person name="Ng V."/>
            <person name="Barry K."/>
            <person name="Daum C."/>
            <person name="Grigoriev I.V."/>
            <person name="Hilden K.S."/>
            <person name="Makela M.R."/>
            <person name="de Vries R.P."/>
        </authorList>
    </citation>
    <scope>NUCLEOTIDE SEQUENCE [LARGE SCALE GENOMIC DNA]</scope>
    <source>
        <strain evidence="10">OM18370.1</strain>
    </source>
</reference>
<dbReference type="Proteomes" id="UP000292957">
    <property type="component" value="Unassembled WGS sequence"/>
</dbReference>
<evidence type="ECO:0000256" key="4">
    <source>
        <dbReference type="ARBA" id="ARBA00022723"/>
    </source>
</evidence>
<evidence type="ECO:0000256" key="9">
    <source>
        <dbReference type="SAM" id="Phobius"/>
    </source>
</evidence>
<dbReference type="GO" id="GO:0004497">
    <property type="term" value="F:monooxygenase activity"/>
    <property type="evidence" value="ECO:0007669"/>
    <property type="project" value="UniProtKB-KW"/>
</dbReference>
<dbReference type="GO" id="GO:0016705">
    <property type="term" value="F:oxidoreductase activity, acting on paired donors, with incorporation or reduction of molecular oxygen"/>
    <property type="evidence" value="ECO:0007669"/>
    <property type="project" value="InterPro"/>
</dbReference>
<protein>
    <submittedName>
        <fullName evidence="10">High nitrogen upregulated cytochrome P450 monooxygenase 2</fullName>
    </submittedName>
</protein>
<feature type="binding site" description="axial binding residue" evidence="8">
    <location>
        <position position="509"/>
    </location>
    <ligand>
        <name>heme</name>
        <dbReference type="ChEBI" id="CHEBI:30413"/>
    </ligand>
    <ligandPart>
        <name>Fe</name>
        <dbReference type="ChEBI" id="CHEBI:18248"/>
    </ligandPart>
</feature>
<keyword evidence="8" id="KW-0349">Heme</keyword>
<keyword evidence="7 10" id="KW-0503">Monooxygenase</keyword>
<keyword evidence="9" id="KW-0812">Transmembrane</keyword>
<keyword evidence="9" id="KW-0472">Membrane</keyword>
<keyword evidence="9" id="KW-1133">Transmembrane helix</keyword>
<dbReference type="GO" id="GO:0020037">
    <property type="term" value="F:heme binding"/>
    <property type="evidence" value="ECO:0007669"/>
    <property type="project" value="InterPro"/>
</dbReference>
<dbReference type="AlphaFoldDB" id="A0A4Q9MEX5"/>
<name>A0A4Q9MEX5_9APHY</name>
<dbReference type="PRINTS" id="PR00465">
    <property type="entry name" value="EP450IV"/>
</dbReference>
<sequence length="567" mass="62945">MCFFEVIPVCACAALVAHQVFRRHETYSIAFHWALLLGLPVALGLVLWILYSPTEMSTPRAAVLLYGFYLGVLGGSIVSYRLGPFHPLANFKGPLAYRITKLSMAVWAATGSECFVVKALHDKYGDVVRTGPNELSVRDPSLIPAVMGASGLPKGPNYLGMTLTHDGLPMVGIQDTEEHLRRRRPWTRGLNSTALKEYEPLMAERVAELVASLITLQDKVILLDQQFAQFSHKFMSDMAFGDKSKIMHGDQKKFWSLLDDGVVFAAFFSHVPWLGFYVMLLPMVAAPLQAFLSRCREFAIRRIKQGSTNRDLFYYLNNEDQLHSPPPPLHQLVDDGVLAIVAGSDTTSTALTSLFYCLLTHPKAYAAVVTEVDNCFSEGETTLTTACHGKLPYLDAAINESLRLFPPAPNGSLRQVPRNGKGVHVGSIFIPPGTAVCCHLYSMHLDARNFSFPDTFWPERWLLASGRINSATPPRDLSPDAHQGSPLDASSLKHNDMAFMPFSYGPMNCVGKNLALAEIRMVACALIRQFEFRLQDGWEAGEYRKGFRDYGIATRPKLPVLITRRSS</sequence>
<keyword evidence="5" id="KW-0560">Oxidoreductase</keyword>
<dbReference type="OrthoDB" id="6692864at2759"/>
<dbReference type="Pfam" id="PF00067">
    <property type="entry name" value="p450"/>
    <property type="match status" value="1"/>
</dbReference>
<keyword evidence="6 8" id="KW-0408">Iron</keyword>
<evidence type="ECO:0000256" key="1">
    <source>
        <dbReference type="ARBA" id="ARBA00001971"/>
    </source>
</evidence>